<dbReference type="InterPro" id="IPR038764">
    <property type="entry name" value="GNAT_N_AcTrfase_prd"/>
</dbReference>
<dbReference type="PANTHER" id="PTHR41700">
    <property type="entry name" value="GCN5-RELATED N-ACETYLTRANSFERASE"/>
    <property type="match status" value="1"/>
</dbReference>
<protein>
    <submittedName>
        <fullName evidence="1">GNAT family N-acetyltransferase</fullName>
    </submittedName>
</protein>
<evidence type="ECO:0000313" key="1">
    <source>
        <dbReference type="EMBL" id="MCS7475652.1"/>
    </source>
</evidence>
<comment type="caution">
    <text evidence="1">The sequence shown here is derived from an EMBL/GenBank/DDBJ whole genome shotgun (WGS) entry which is preliminary data.</text>
</comment>
<name>A0A9X3AD15_9PSEU</name>
<evidence type="ECO:0000313" key="2">
    <source>
        <dbReference type="Proteomes" id="UP001141259"/>
    </source>
</evidence>
<organism evidence="1 2">
    <name type="scientific">Umezawaea endophytica</name>
    <dbReference type="NCBI Taxonomy" id="1654476"/>
    <lineage>
        <taxon>Bacteria</taxon>
        <taxon>Bacillati</taxon>
        <taxon>Actinomycetota</taxon>
        <taxon>Actinomycetes</taxon>
        <taxon>Pseudonocardiales</taxon>
        <taxon>Pseudonocardiaceae</taxon>
        <taxon>Umezawaea</taxon>
    </lineage>
</organism>
<dbReference type="SUPFAM" id="SSF55729">
    <property type="entry name" value="Acyl-CoA N-acyltransferases (Nat)"/>
    <property type="match status" value="1"/>
</dbReference>
<reference evidence="1" key="1">
    <citation type="submission" date="2022-08" db="EMBL/GenBank/DDBJ databases">
        <authorList>
            <person name="Tistechok S."/>
            <person name="Samborskyy M."/>
            <person name="Roman I."/>
        </authorList>
    </citation>
    <scope>NUCLEOTIDE SEQUENCE</scope>
    <source>
        <strain evidence="1">DSM 103496</strain>
    </source>
</reference>
<dbReference type="RefSeq" id="WP_259621163.1">
    <property type="nucleotide sequence ID" value="NZ_JANYMP010000001.1"/>
</dbReference>
<dbReference type="PANTHER" id="PTHR41700:SF1">
    <property type="entry name" value="N-ACETYLTRANSFERASE DOMAIN-CONTAINING PROTEIN"/>
    <property type="match status" value="1"/>
</dbReference>
<proteinExistence type="predicted"/>
<sequence length="283" mass="29448">MNDQESAHVTAATAAGVVVRDVTEMAELEAVYRLFDGIWRPSPDNPPVTTAMLRALSKAGNYVSGAYDGPALVGACVGFLGAPAGRVLHSHVAGVASSALGRHVGFALKLHQRAWAMDRGMGEVEWTFDPLVARNAHFNITKLGALPAEYLANFYGDMTDGINGGDDTDRILLRWDLGSAAVVDACAGRPRPGDAEAERSRGAVVALGRSPHGAPVPGSLEGGTLLVAVPRDVEALRAADPGAAKEWRVAVREVLGAALAGGARVTGFDRAGWYVVTNGEGTS</sequence>
<gene>
    <name evidence="1" type="ORF">NZH93_02215</name>
</gene>
<dbReference type="Proteomes" id="UP001141259">
    <property type="component" value="Unassembled WGS sequence"/>
</dbReference>
<dbReference type="AlphaFoldDB" id="A0A9X3AD15"/>
<dbReference type="EMBL" id="JANYMP010000001">
    <property type="protein sequence ID" value="MCS7475652.1"/>
    <property type="molecule type" value="Genomic_DNA"/>
</dbReference>
<dbReference type="Gene3D" id="3.40.630.30">
    <property type="match status" value="1"/>
</dbReference>
<keyword evidence="2" id="KW-1185">Reference proteome</keyword>
<accession>A0A9X3AD15</accession>
<dbReference type="InterPro" id="IPR016181">
    <property type="entry name" value="Acyl_CoA_acyltransferase"/>
</dbReference>